<dbReference type="InterPro" id="IPR002745">
    <property type="entry name" value="Ptrans_KptA/Tpt1"/>
</dbReference>
<dbReference type="EC" id="2.7.1.160" evidence="3"/>
<dbReference type="AlphaFoldDB" id="A0A1Q9EXI9"/>
<comment type="function">
    <text evidence="1">Catalyzes the last step of tRNA splicing, the transfer of the splice junction 2'-phosphate from ligated tRNA to NAD to produce ADP-ribose 1''-2'' cyclic phosphate.</text>
</comment>
<gene>
    <name evidence="8" type="primary">Trpt1</name>
    <name evidence="8" type="ORF">AK812_SmicGene3974</name>
</gene>
<comment type="caution">
    <text evidence="8">The sequence shown here is derived from an EMBL/GenBank/DDBJ whole genome shotgun (WGS) entry which is preliminary data.</text>
</comment>
<feature type="region of interest" description="Disordered" evidence="7">
    <location>
        <begin position="1"/>
        <end position="77"/>
    </location>
</feature>
<dbReference type="GO" id="GO:0006388">
    <property type="term" value="P:tRNA splicing, via endonucleolytic cleavage and ligation"/>
    <property type="evidence" value="ECO:0007669"/>
    <property type="project" value="TreeGrafter"/>
</dbReference>
<dbReference type="OrthoDB" id="419694at2759"/>
<dbReference type="Proteomes" id="UP000186817">
    <property type="component" value="Unassembled WGS sequence"/>
</dbReference>
<keyword evidence="4 8" id="KW-0808">Transferase</keyword>
<proteinExistence type="inferred from homology"/>
<reference evidence="8 9" key="1">
    <citation type="submission" date="2016-02" db="EMBL/GenBank/DDBJ databases">
        <title>Genome analysis of coral dinoflagellate symbionts highlights evolutionary adaptations to a symbiotic lifestyle.</title>
        <authorList>
            <person name="Aranda M."/>
            <person name="Li Y."/>
            <person name="Liew Y.J."/>
            <person name="Baumgarten S."/>
            <person name="Simakov O."/>
            <person name="Wilson M."/>
            <person name="Piel J."/>
            <person name="Ashoor H."/>
            <person name="Bougouffa S."/>
            <person name="Bajic V.B."/>
            <person name="Ryu T."/>
            <person name="Ravasi T."/>
            <person name="Bayer T."/>
            <person name="Micklem G."/>
            <person name="Kim H."/>
            <person name="Bhak J."/>
            <person name="Lajeunesse T.C."/>
            <person name="Voolstra C.R."/>
        </authorList>
    </citation>
    <scope>NUCLEOTIDE SEQUENCE [LARGE SCALE GENOMIC DNA]</scope>
    <source>
        <strain evidence="8 9">CCMP2467</strain>
    </source>
</reference>
<dbReference type="Gene3D" id="1.10.10.970">
    <property type="entry name" value="RNA 2'-phosphotransferase, Tpt1/KptA family, N-terminal domain"/>
    <property type="match status" value="1"/>
</dbReference>
<dbReference type="GO" id="GO:0000215">
    <property type="term" value="F:tRNA 2'-phosphotransferase activity"/>
    <property type="evidence" value="ECO:0007669"/>
    <property type="project" value="UniProtKB-EC"/>
</dbReference>
<name>A0A1Q9EXI9_SYMMI</name>
<dbReference type="SUPFAM" id="SSF56399">
    <property type="entry name" value="ADP-ribosylation"/>
    <property type="match status" value="1"/>
</dbReference>
<evidence type="ECO:0000256" key="2">
    <source>
        <dbReference type="ARBA" id="ARBA00009836"/>
    </source>
</evidence>
<evidence type="ECO:0000313" key="8">
    <source>
        <dbReference type="EMBL" id="OLQ12164.1"/>
    </source>
</evidence>
<dbReference type="InterPro" id="IPR042081">
    <property type="entry name" value="RNA_2'-PTrans_C"/>
</dbReference>
<protein>
    <recommendedName>
        <fullName evidence="3">2'-phosphotransferase</fullName>
        <ecNumber evidence="3">2.7.1.160</ecNumber>
    </recommendedName>
</protein>
<dbReference type="InterPro" id="IPR042080">
    <property type="entry name" value="RNA_2'-PTrans_N"/>
</dbReference>
<evidence type="ECO:0000256" key="7">
    <source>
        <dbReference type="SAM" id="MobiDB-lite"/>
    </source>
</evidence>
<feature type="compositionally biased region" description="Polar residues" evidence="7">
    <location>
        <begin position="288"/>
        <end position="309"/>
    </location>
</feature>
<accession>A0A1Q9EXI9</accession>
<evidence type="ECO:0000256" key="1">
    <source>
        <dbReference type="ARBA" id="ARBA00003343"/>
    </source>
</evidence>
<dbReference type="EMBL" id="LSRX01000048">
    <property type="protein sequence ID" value="OLQ12164.1"/>
    <property type="molecule type" value="Genomic_DNA"/>
</dbReference>
<dbReference type="Pfam" id="PF01885">
    <property type="entry name" value="PTS_2-RNA"/>
    <property type="match status" value="2"/>
</dbReference>
<evidence type="ECO:0000256" key="6">
    <source>
        <dbReference type="ARBA" id="ARBA00047949"/>
    </source>
</evidence>
<keyword evidence="9" id="KW-1185">Reference proteome</keyword>
<keyword evidence="5" id="KW-0520">NAD</keyword>
<comment type="similarity">
    <text evidence="2">Belongs to the KptA/TPT1 family.</text>
</comment>
<feature type="region of interest" description="Disordered" evidence="7">
    <location>
        <begin position="267"/>
        <end position="310"/>
    </location>
</feature>
<evidence type="ECO:0000256" key="5">
    <source>
        <dbReference type="ARBA" id="ARBA00023027"/>
    </source>
</evidence>
<evidence type="ECO:0000256" key="3">
    <source>
        <dbReference type="ARBA" id="ARBA00012007"/>
    </source>
</evidence>
<dbReference type="Gene3D" id="3.20.170.30">
    <property type="match status" value="1"/>
</dbReference>
<comment type="catalytic activity">
    <reaction evidence="6">
        <text>2'-phospho-[ligated tRNA] + NAD(+) = mature tRNA + ADP-alpha-D-ribose 1'',2''-cyclic phosphate + nicotinamide</text>
        <dbReference type="Rhea" id="RHEA:23324"/>
        <dbReference type="Rhea" id="RHEA-COMP:11106"/>
        <dbReference type="Rhea" id="RHEA-COMP:11107"/>
        <dbReference type="ChEBI" id="CHEBI:17154"/>
        <dbReference type="ChEBI" id="CHEBI:57540"/>
        <dbReference type="ChEBI" id="CHEBI:76596"/>
        <dbReference type="ChEBI" id="CHEBI:82883"/>
        <dbReference type="ChEBI" id="CHEBI:85027"/>
        <dbReference type="EC" id="2.7.1.160"/>
    </reaction>
</comment>
<sequence>MSQQDPAFRSEYEAYSARRAAEGDPPLETGGKGGTGGVTPPPPPPKRRQGTTEGGDAPPSVKVKGGDTPPTQPAALTVQPSIPEIQARQASSVLEAAGYPAFPDHIPTCGGSIADINQGRLTVAATKKLIDGLTPCTEPTTEIADALTHSFLRTRRGLSGEELLPRLGKATSFPNNWYRFEFKAIFVKPCVEVVYDIRGSLKAGKQTNQVIQDFDSVQIVAIHLRIATQQSLQPSEYLMEWSGSLELPLQAAVSAFEALGLGDRLSSPTAPALPPGGVTPLGGAKSGETPSSSTQSMMYESRPQASDQAGSMGRLATVDETTMDIVEWLGAEGSLGSFREDSKNPESPLAFSISKGLAACLRHNHKPRIHVTAAGWAKLSVVLSWPRIEETSATAGDVLEVVRNNKKQRYQLGLQQDGTYFIRAVQGHSRAEVGEENLLEPVSEEQLPDTLLHGTSWNAYESIQQRGLIPGRVQTTGGKGGRKGGKWREGRQHVHFFSDAGGVSGQREGSTMLVRISTRKASEQGVRFLISRNGVYLTPDEVPPLCITSFQSLRTGDLYDRDGERIPRTG</sequence>
<dbReference type="PANTHER" id="PTHR12684:SF2">
    <property type="entry name" value="TRNA 2'-PHOSPHOTRANSFERASE 1"/>
    <property type="match status" value="1"/>
</dbReference>
<evidence type="ECO:0000256" key="4">
    <source>
        <dbReference type="ARBA" id="ARBA00022679"/>
    </source>
</evidence>
<dbReference type="PANTHER" id="PTHR12684">
    <property type="entry name" value="PUTATIVE PHOSPHOTRANSFERASE"/>
    <property type="match status" value="1"/>
</dbReference>
<evidence type="ECO:0000313" key="9">
    <source>
        <dbReference type="Proteomes" id="UP000186817"/>
    </source>
</evidence>
<organism evidence="8 9">
    <name type="scientific">Symbiodinium microadriaticum</name>
    <name type="common">Dinoflagellate</name>
    <name type="synonym">Zooxanthella microadriatica</name>
    <dbReference type="NCBI Taxonomy" id="2951"/>
    <lineage>
        <taxon>Eukaryota</taxon>
        <taxon>Sar</taxon>
        <taxon>Alveolata</taxon>
        <taxon>Dinophyceae</taxon>
        <taxon>Suessiales</taxon>
        <taxon>Symbiodiniaceae</taxon>
        <taxon>Symbiodinium</taxon>
    </lineage>
</organism>